<proteinExistence type="predicted"/>
<evidence type="ECO:0000256" key="1">
    <source>
        <dbReference type="SAM" id="MobiDB-lite"/>
    </source>
</evidence>
<evidence type="ECO:0000256" key="2">
    <source>
        <dbReference type="SAM" id="Phobius"/>
    </source>
</evidence>
<keyword evidence="2" id="KW-0812">Transmembrane</keyword>
<feature type="compositionally biased region" description="Pro residues" evidence="1">
    <location>
        <begin position="38"/>
        <end position="51"/>
    </location>
</feature>
<feature type="region of interest" description="Disordered" evidence="1">
    <location>
        <begin position="1"/>
        <end position="51"/>
    </location>
</feature>
<feature type="transmembrane region" description="Helical" evidence="2">
    <location>
        <begin position="97"/>
        <end position="121"/>
    </location>
</feature>
<reference evidence="4" key="1">
    <citation type="journal article" date="2014" name="Nat. Genet.">
        <title>A reference genome for common bean and genome-wide analysis of dual domestications.</title>
        <authorList>
            <person name="Schmutz J."/>
            <person name="McClean P.E."/>
            <person name="Mamidi S."/>
            <person name="Wu G.A."/>
            <person name="Cannon S.B."/>
            <person name="Grimwood J."/>
            <person name="Jenkins J."/>
            <person name="Shu S."/>
            <person name="Song Q."/>
            <person name="Chavarro C."/>
            <person name="Torres-Torres M."/>
            <person name="Geffroy V."/>
            <person name="Moghaddam S.M."/>
            <person name="Gao D."/>
            <person name="Abernathy B."/>
            <person name="Barry K."/>
            <person name="Blair M."/>
            <person name="Brick M.A."/>
            <person name="Chovatia M."/>
            <person name="Gepts P."/>
            <person name="Goodstein D.M."/>
            <person name="Gonzales M."/>
            <person name="Hellsten U."/>
            <person name="Hyten D.L."/>
            <person name="Jia G."/>
            <person name="Kelly J.D."/>
            <person name="Kudrna D."/>
            <person name="Lee R."/>
            <person name="Richard M.M."/>
            <person name="Miklas P.N."/>
            <person name="Osorno J.M."/>
            <person name="Rodrigues J."/>
            <person name="Thareau V."/>
            <person name="Urrea C.A."/>
            <person name="Wang M."/>
            <person name="Yu Y."/>
            <person name="Zhang M."/>
            <person name="Wing R.A."/>
            <person name="Cregan P.B."/>
            <person name="Rokhsar D.S."/>
            <person name="Jackson S.A."/>
        </authorList>
    </citation>
    <scope>NUCLEOTIDE SEQUENCE [LARGE SCALE GENOMIC DNA]</scope>
    <source>
        <strain evidence="4">cv. G19833</strain>
    </source>
</reference>
<name>V7ASK5_PHAVU</name>
<dbReference type="OMA" id="PPHCNMT"/>
<accession>V7ASK5</accession>
<gene>
    <name evidence="3" type="ORF">PHAVU_009G034300g</name>
</gene>
<sequence>MTPPYSPPPSSPHYPYYSPPPPSPPPPPHCNMTNYTKPLPPPPPPPNCNTSKPPPPIPYNCSCITPPYNTTPPPPPPTPSPPPNGPPIYIVKYNYKAVIAVSVSLGGFLVAFLLLAVVLLAKLKRRPSTILHLRHHLLHHLHHLHHHHQLHLHINMPQFTTNHHQLRPLPINPFRFKKRVLLILVVTHLLNLSQSLMIMAITAMANS</sequence>
<keyword evidence="2" id="KW-1133">Transmembrane helix</keyword>
<dbReference type="AlphaFoldDB" id="V7ASK5"/>
<dbReference type="EMBL" id="CM002296">
    <property type="protein sequence ID" value="ESW08290.1"/>
    <property type="molecule type" value="Genomic_DNA"/>
</dbReference>
<dbReference type="Gramene" id="ESW08290">
    <property type="protein sequence ID" value="ESW08290"/>
    <property type="gene ID" value="PHAVU_009G034300g"/>
</dbReference>
<evidence type="ECO:0000313" key="4">
    <source>
        <dbReference type="Proteomes" id="UP000000226"/>
    </source>
</evidence>
<dbReference type="Proteomes" id="UP000000226">
    <property type="component" value="Chromosome 9"/>
</dbReference>
<evidence type="ECO:0000313" key="3">
    <source>
        <dbReference type="EMBL" id="ESW08290.1"/>
    </source>
</evidence>
<feature type="transmembrane region" description="Helical" evidence="2">
    <location>
        <begin position="180"/>
        <end position="205"/>
    </location>
</feature>
<keyword evidence="2" id="KW-0472">Membrane</keyword>
<organism evidence="3 4">
    <name type="scientific">Phaseolus vulgaris</name>
    <name type="common">Kidney bean</name>
    <name type="synonym">French bean</name>
    <dbReference type="NCBI Taxonomy" id="3885"/>
    <lineage>
        <taxon>Eukaryota</taxon>
        <taxon>Viridiplantae</taxon>
        <taxon>Streptophyta</taxon>
        <taxon>Embryophyta</taxon>
        <taxon>Tracheophyta</taxon>
        <taxon>Spermatophyta</taxon>
        <taxon>Magnoliopsida</taxon>
        <taxon>eudicotyledons</taxon>
        <taxon>Gunneridae</taxon>
        <taxon>Pentapetalae</taxon>
        <taxon>rosids</taxon>
        <taxon>fabids</taxon>
        <taxon>Fabales</taxon>
        <taxon>Fabaceae</taxon>
        <taxon>Papilionoideae</taxon>
        <taxon>50 kb inversion clade</taxon>
        <taxon>NPAAA clade</taxon>
        <taxon>indigoferoid/millettioid clade</taxon>
        <taxon>Phaseoleae</taxon>
        <taxon>Phaseolus</taxon>
    </lineage>
</organism>
<keyword evidence="4" id="KW-1185">Reference proteome</keyword>
<protein>
    <submittedName>
        <fullName evidence="3">Uncharacterized protein</fullName>
    </submittedName>
</protein>
<feature type="compositionally biased region" description="Pro residues" evidence="1">
    <location>
        <begin position="1"/>
        <end position="29"/>
    </location>
</feature>